<keyword evidence="5" id="KW-0274">FAD</keyword>
<dbReference type="PANTHER" id="PTHR13914:SF0">
    <property type="entry name" value="PROLINE DEHYDROGENASE 1, MITOCHONDRIAL"/>
    <property type="match status" value="1"/>
</dbReference>
<evidence type="ECO:0000313" key="7">
    <source>
        <dbReference type="EMBL" id="KAF8761359.1"/>
    </source>
</evidence>
<reference evidence="7" key="1">
    <citation type="submission" date="2020-09" db="EMBL/GenBank/DDBJ databases">
        <title>Comparative genome analyses of four rice-infecting Rhizoctonia solani isolates reveal extensive enrichment of homogalacturonan modification genes.</title>
        <authorList>
            <person name="Lee D.-Y."/>
            <person name="Jeon J."/>
            <person name="Kim K.-T."/>
            <person name="Cheong K."/>
            <person name="Song H."/>
            <person name="Choi G."/>
            <person name="Ko J."/>
            <person name="Opiyo S.O."/>
            <person name="Zuo S."/>
            <person name="Madhav S."/>
            <person name="Lee Y.-H."/>
            <person name="Wang G.-L."/>
        </authorList>
    </citation>
    <scope>NUCLEOTIDE SEQUENCE</scope>
    <source>
        <strain evidence="7">AG1-IA B2</strain>
    </source>
</reference>
<dbReference type="GO" id="GO:0010133">
    <property type="term" value="P:L-proline catabolic process to L-glutamate"/>
    <property type="evidence" value="ECO:0007669"/>
    <property type="project" value="TreeGrafter"/>
</dbReference>
<dbReference type="GO" id="GO:0005739">
    <property type="term" value="C:mitochondrion"/>
    <property type="evidence" value="ECO:0007669"/>
    <property type="project" value="TreeGrafter"/>
</dbReference>
<evidence type="ECO:0000256" key="4">
    <source>
        <dbReference type="ARBA" id="ARBA00023062"/>
    </source>
</evidence>
<keyword evidence="5" id="KW-0285">Flavoprotein</keyword>
<sequence length="393" mass="43832">MLRTHSGKLVTNYLGDVCERPRSTRVEPSRRETDIFCAVRRRRYLRGYSALITSLREQNKGTLLAYSVEVDENQGGRADQWKRNVEEMIASVEFAGDFEDTRKGSRKTWVAIKLSALVPSADSLKRMSKFLLKSRPADDVPFPGTPGSFDMVVFRGAKEPLIKAGLTEEDIESLRVLYEDLRTVCNRAKERGIREFNKPSSSGRFNEQPLVYATYQAYLKRTPLHLARSIEDAQAFGYTLGVKLVRGAYYDKETAEYPESQSPNCPVWAEKSQTDALSGSQNAILTGAGWLGKPTRTSSPQTDIGILFGTHNALSCTYILENLVDAGLAHRSGDKEVVIADGRGTIVLWTTLWWGMRDDLTDWMVHTVKANSPMVLKYVPYGALADASDAVLG</sequence>
<evidence type="ECO:0000256" key="5">
    <source>
        <dbReference type="RuleBase" id="RU364054"/>
    </source>
</evidence>
<keyword evidence="4 5" id="KW-0642">Proline metabolism</keyword>
<comment type="catalytic activity">
    <reaction evidence="5">
        <text>L-proline + a quinone = (S)-1-pyrroline-5-carboxylate + a quinol + H(+)</text>
        <dbReference type="Rhea" id="RHEA:23784"/>
        <dbReference type="ChEBI" id="CHEBI:15378"/>
        <dbReference type="ChEBI" id="CHEBI:17388"/>
        <dbReference type="ChEBI" id="CHEBI:24646"/>
        <dbReference type="ChEBI" id="CHEBI:60039"/>
        <dbReference type="ChEBI" id="CHEBI:132124"/>
        <dbReference type="EC" id="1.5.5.2"/>
    </reaction>
</comment>
<keyword evidence="3 5" id="KW-0560">Oxidoreductase</keyword>
<comment type="function">
    <text evidence="5">Converts proline to delta-1-pyrroline-5-carboxylate.</text>
</comment>
<evidence type="ECO:0000256" key="3">
    <source>
        <dbReference type="ARBA" id="ARBA00023002"/>
    </source>
</evidence>
<comment type="caution">
    <text evidence="7">The sequence shown here is derived from an EMBL/GenBank/DDBJ whole genome shotgun (WGS) entry which is preliminary data.</text>
</comment>
<dbReference type="GO" id="GO:0004657">
    <property type="term" value="F:proline dehydrogenase activity"/>
    <property type="evidence" value="ECO:0007669"/>
    <property type="project" value="UniProtKB-EC"/>
</dbReference>
<dbReference type="SUPFAM" id="SSF51730">
    <property type="entry name" value="FAD-linked oxidoreductase"/>
    <property type="match status" value="1"/>
</dbReference>
<evidence type="ECO:0000313" key="8">
    <source>
        <dbReference type="Proteomes" id="UP000614334"/>
    </source>
</evidence>
<dbReference type="EMBL" id="JACYCF010000001">
    <property type="protein sequence ID" value="KAF8761359.1"/>
    <property type="molecule type" value="Genomic_DNA"/>
</dbReference>
<evidence type="ECO:0000256" key="2">
    <source>
        <dbReference type="ARBA" id="ARBA00012695"/>
    </source>
</evidence>
<comment type="cofactor">
    <cofactor evidence="5">
        <name>FAD</name>
        <dbReference type="ChEBI" id="CHEBI:57692"/>
    </cofactor>
</comment>
<dbReference type="Pfam" id="PF01619">
    <property type="entry name" value="Pro_dh"/>
    <property type="match status" value="1"/>
</dbReference>
<comment type="similarity">
    <text evidence="1 5">Belongs to the proline oxidase family.</text>
</comment>
<accession>A0A8H7M8U8</accession>
<gene>
    <name evidence="7" type="ORF">RHS01_00285</name>
</gene>
<evidence type="ECO:0000259" key="6">
    <source>
        <dbReference type="Pfam" id="PF01619"/>
    </source>
</evidence>
<name>A0A8H7M8U8_9AGAM</name>
<dbReference type="GO" id="GO:0071949">
    <property type="term" value="F:FAD binding"/>
    <property type="evidence" value="ECO:0007669"/>
    <property type="project" value="TreeGrafter"/>
</dbReference>
<dbReference type="AlphaFoldDB" id="A0A8H7M8U8"/>
<proteinExistence type="inferred from homology"/>
<dbReference type="PANTHER" id="PTHR13914">
    <property type="entry name" value="PROLINE OXIDASE"/>
    <property type="match status" value="1"/>
</dbReference>
<feature type="domain" description="Proline dehydrogenase" evidence="6">
    <location>
        <begin position="54"/>
        <end position="386"/>
    </location>
</feature>
<evidence type="ECO:0000256" key="1">
    <source>
        <dbReference type="ARBA" id="ARBA00005869"/>
    </source>
</evidence>
<dbReference type="Gene3D" id="3.20.20.220">
    <property type="match status" value="2"/>
</dbReference>
<dbReference type="InterPro" id="IPR015659">
    <property type="entry name" value="Proline_oxidase"/>
</dbReference>
<dbReference type="Proteomes" id="UP000614334">
    <property type="component" value="Unassembled WGS sequence"/>
</dbReference>
<dbReference type="InterPro" id="IPR002872">
    <property type="entry name" value="Proline_DH_dom"/>
</dbReference>
<protein>
    <recommendedName>
        <fullName evidence="2 5">Proline dehydrogenase</fullName>
        <ecNumber evidence="2 5">1.5.5.2</ecNumber>
    </recommendedName>
</protein>
<organism evidence="7 8">
    <name type="scientific">Rhizoctonia solani</name>
    <dbReference type="NCBI Taxonomy" id="456999"/>
    <lineage>
        <taxon>Eukaryota</taxon>
        <taxon>Fungi</taxon>
        <taxon>Dikarya</taxon>
        <taxon>Basidiomycota</taxon>
        <taxon>Agaricomycotina</taxon>
        <taxon>Agaricomycetes</taxon>
        <taxon>Cantharellales</taxon>
        <taxon>Ceratobasidiaceae</taxon>
        <taxon>Rhizoctonia</taxon>
    </lineage>
</organism>
<dbReference type="InterPro" id="IPR029041">
    <property type="entry name" value="FAD-linked_oxidoreductase-like"/>
</dbReference>
<dbReference type="EC" id="1.5.5.2" evidence="2 5"/>